<proteinExistence type="predicted"/>
<accession>A0A2X1BIC0</accession>
<protein>
    <submittedName>
        <fullName evidence="2">Uncharacterized protein</fullName>
    </submittedName>
</protein>
<dbReference type="EMBL" id="UAQP01000014">
    <property type="protein sequence ID" value="SPU55869.1"/>
    <property type="molecule type" value="Genomic_DNA"/>
</dbReference>
<reference evidence="2 3" key="1">
    <citation type="submission" date="2018-06" db="EMBL/GenBank/DDBJ databases">
        <authorList>
            <consortium name="Pathogen Informatics"/>
            <person name="Doyle S."/>
        </authorList>
    </citation>
    <scope>NUCLEOTIDE SEQUENCE [LARGE SCALE GENOMIC DNA]</scope>
    <source>
        <strain evidence="2 3">NCTC11166</strain>
    </source>
</reference>
<dbReference type="Proteomes" id="UP000251186">
    <property type="component" value="Unassembled WGS sequence"/>
</dbReference>
<evidence type="ECO:0000313" key="2">
    <source>
        <dbReference type="EMBL" id="SPU55869.1"/>
    </source>
</evidence>
<organism evidence="2 3">
    <name type="scientific">Brevundimonas vesicularis</name>
    <name type="common">Pseudomonas vesicularis</name>
    <dbReference type="NCBI Taxonomy" id="41276"/>
    <lineage>
        <taxon>Bacteria</taxon>
        <taxon>Pseudomonadati</taxon>
        <taxon>Pseudomonadota</taxon>
        <taxon>Alphaproteobacteria</taxon>
        <taxon>Caulobacterales</taxon>
        <taxon>Caulobacteraceae</taxon>
        <taxon>Brevundimonas</taxon>
    </lineage>
</organism>
<feature type="compositionally biased region" description="Basic residues" evidence="1">
    <location>
        <begin position="44"/>
        <end position="54"/>
    </location>
</feature>
<dbReference type="RefSeq" id="WP_112863701.1">
    <property type="nucleotide sequence ID" value="NZ_UAQP01000014.1"/>
</dbReference>
<feature type="region of interest" description="Disordered" evidence="1">
    <location>
        <begin position="41"/>
        <end position="64"/>
    </location>
</feature>
<evidence type="ECO:0000256" key="1">
    <source>
        <dbReference type="SAM" id="MobiDB-lite"/>
    </source>
</evidence>
<name>A0A2X1BIC0_BREVE</name>
<sequence>MTPRRIDRQAVHARLDHVPVWIIETLLDAFEPAALKAAGIAEKRRNKTKPRARRAHAEDESDDD</sequence>
<dbReference type="AlphaFoldDB" id="A0A2X1BIC0"/>
<evidence type="ECO:0000313" key="3">
    <source>
        <dbReference type="Proteomes" id="UP000251186"/>
    </source>
</evidence>
<gene>
    <name evidence="2" type="ORF">NCTC11166_03272</name>
</gene>